<dbReference type="InterPro" id="IPR003593">
    <property type="entry name" value="AAA+_ATPase"/>
</dbReference>
<dbReference type="PANTHER" id="PTHR42939:SF1">
    <property type="entry name" value="ABC TRANSPORTER ATP-BINDING PROTEIN ALBC-RELATED"/>
    <property type="match status" value="1"/>
</dbReference>
<comment type="caution">
    <text evidence="5">The sequence shown here is derived from an EMBL/GenBank/DDBJ whole genome shotgun (WGS) entry which is preliminary data.</text>
</comment>
<evidence type="ECO:0000256" key="2">
    <source>
        <dbReference type="ARBA" id="ARBA00022741"/>
    </source>
</evidence>
<evidence type="ECO:0000256" key="3">
    <source>
        <dbReference type="ARBA" id="ARBA00022840"/>
    </source>
</evidence>
<dbReference type="Gene3D" id="3.40.50.300">
    <property type="entry name" value="P-loop containing nucleotide triphosphate hydrolases"/>
    <property type="match status" value="1"/>
</dbReference>
<dbReference type="SMART" id="SM00382">
    <property type="entry name" value="AAA"/>
    <property type="match status" value="1"/>
</dbReference>
<keyword evidence="2" id="KW-0547">Nucleotide-binding</keyword>
<keyword evidence="6" id="KW-1185">Reference proteome</keyword>
<accession>A0ABS4TCC5</accession>
<feature type="domain" description="ABC transporter" evidence="4">
    <location>
        <begin position="2"/>
        <end position="221"/>
    </location>
</feature>
<organism evidence="5 6">
    <name type="scientific">Kibdelosporangium banguiense</name>
    <dbReference type="NCBI Taxonomy" id="1365924"/>
    <lineage>
        <taxon>Bacteria</taxon>
        <taxon>Bacillati</taxon>
        <taxon>Actinomycetota</taxon>
        <taxon>Actinomycetes</taxon>
        <taxon>Pseudonocardiales</taxon>
        <taxon>Pseudonocardiaceae</taxon>
        <taxon>Kibdelosporangium</taxon>
    </lineage>
</organism>
<proteinExistence type="predicted"/>
<dbReference type="InterPro" id="IPR051782">
    <property type="entry name" value="ABC_Transporter_VariousFunc"/>
</dbReference>
<name>A0ABS4TCC5_9PSEU</name>
<dbReference type="InterPro" id="IPR027417">
    <property type="entry name" value="P-loop_NTPase"/>
</dbReference>
<dbReference type="Pfam" id="PF00005">
    <property type="entry name" value="ABC_tran"/>
    <property type="match status" value="1"/>
</dbReference>
<keyword evidence="3" id="KW-0067">ATP-binding</keyword>
<keyword evidence="1" id="KW-0813">Transport</keyword>
<protein>
    <submittedName>
        <fullName evidence="5">ABC-type multidrug transport system ATPase subunit</fullName>
    </submittedName>
</protein>
<evidence type="ECO:0000259" key="4">
    <source>
        <dbReference type="PROSITE" id="PS50893"/>
    </source>
</evidence>
<sequence>MTLVEGVRKRYTRVGPWVLDGVDLKVEQGVVTVIVAGNGVGKSTLLRIIAGAALPTAGRITELPQTVGYIPERAPAAMRMTARQYLAHVGRMRGMPPDEVLTRTNELAERLALAPGPDVPIASLSKGNGQKVAVMQAFLKPPDLLVVDEPATGLDAPAKAELARLMSEAEHNGASILLSAHESAVPAGGRMYRLLDGRLVAEAARGMRITLQPTREGLSASALGAEVLLEEPGRVTVRTEDADKLLLTALAGGWSLIEAKP</sequence>
<dbReference type="SUPFAM" id="SSF52540">
    <property type="entry name" value="P-loop containing nucleoside triphosphate hydrolases"/>
    <property type="match status" value="1"/>
</dbReference>
<reference evidence="5 6" key="1">
    <citation type="submission" date="2021-03" db="EMBL/GenBank/DDBJ databases">
        <title>Sequencing the genomes of 1000 actinobacteria strains.</title>
        <authorList>
            <person name="Klenk H.-P."/>
        </authorList>
    </citation>
    <scope>NUCLEOTIDE SEQUENCE [LARGE SCALE GENOMIC DNA]</scope>
    <source>
        <strain evidence="5 6">DSM 46670</strain>
    </source>
</reference>
<dbReference type="PANTHER" id="PTHR42939">
    <property type="entry name" value="ABC TRANSPORTER ATP-BINDING PROTEIN ALBC-RELATED"/>
    <property type="match status" value="1"/>
</dbReference>
<dbReference type="Proteomes" id="UP001519332">
    <property type="component" value="Unassembled WGS sequence"/>
</dbReference>
<dbReference type="PROSITE" id="PS50893">
    <property type="entry name" value="ABC_TRANSPORTER_2"/>
    <property type="match status" value="1"/>
</dbReference>
<dbReference type="InterPro" id="IPR003439">
    <property type="entry name" value="ABC_transporter-like_ATP-bd"/>
</dbReference>
<gene>
    <name evidence="5" type="ORF">JOF56_002465</name>
</gene>
<evidence type="ECO:0000313" key="5">
    <source>
        <dbReference type="EMBL" id="MBP2322080.1"/>
    </source>
</evidence>
<dbReference type="RefSeq" id="WP_307855061.1">
    <property type="nucleotide sequence ID" value="NZ_JAGINW010000001.1"/>
</dbReference>
<evidence type="ECO:0000313" key="6">
    <source>
        <dbReference type="Proteomes" id="UP001519332"/>
    </source>
</evidence>
<evidence type="ECO:0000256" key="1">
    <source>
        <dbReference type="ARBA" id="ARBA00022448"/>
    </source>
</evidence>
<dbReference type="EMBL" id="JAGINW010000001">
    <property type="protein sequence ID" value="MBP2322080.1"/>
    <property type="molecule type" value="Genomic_DNA"/>
</dbReference>